<dbReference type="AlphaFoldDB" id="A0A1L9SJU8"/>
<dbReference type="InterPro" id="IPR007822">
    <property type="entry name" value="LANC-like"/>
</dbReference>
<sequence>MSLKRPQFYPNTLQPLQIDQETLLKTLQELRVAIREGVQLIHAGDPPVGEYDGRGIFSGNLGWSKSFTPDDMPSLPDFRTLARQRIPTHGPDIPLQVGRLSPLPSNSPIAALVMRILEKATAGETALGISQSDIACLEEAVELALSHGPLAFYHGHDMGADEILFGRAGLLWAIVHIRTHVFDSETRQKFLPIFEAVPELIDVIIASGRQGAAEYVRAHGDEDALPLMWPWHEGYYGLGAAHGMTGILCVLLACRLEELDEGTARNYLPAIAGTITGLCRVCIAHNGHLPTSIPPRESSRSSPLVQICHGSPAVLMLLACARRDAYLTCRYWQQEWDEAIYLASESVWEEGLLSKGGSLCHGIAGNAWPLLLLHDCFEYDQDDMDIARRNYQERQQGTDISVTRGGVLSGDYFLSRALAMLLHSRETQPFKQSPETALNDYRMPDSPYSLFEGLSGIICAWADACAVIRARLRKMQLETDGSIADMALENDELFEECMLQQLGFPFLGGHGPSGLL</sequence>
<accession>A0A1L9SJU8</accession>
<dbReference type="PANTHER" id="PTHR12736:SF7">
    <property type="entry name" value="LANC-LIKE PROTEIN 3"/>
    <property type="match status" value="1"/>
</dbReference>
<dbReference type="GO" id="GO:0046872">
    <property type="term" value="F:metal ion binding"/>
    <property type="evidence" value="ECO:0007669"/>
    <property type="project" value="UniProtKB-KW"/>
</dbReference>
<dbReference type="GO" id="GO:0005975">
    <property type="term" value="P:carbohydrate metabolic process"/>
    <property type="evidence" value="ECO:0007669"/>
    <property type="project" value="InterPro"/>
</dbReference>
<feature type="binding site" evidence="1">
    <location>
        <position position="308"/>
    </location>
    <ligand>
        <name>Zn(2+)</name>
        <dbReference type="ChEBI" id="CHEBI:29105"/>
    </ligand>
</feature>
<gene>
    <name evidence="2" type="ORF">ASPZODRAFT_63312</name>
</gene>
<protein>
    <recommendedName>
        <fullName evidence="4">Lanthionine synthetase C family protein</fullName>
    </recommendedName>
</protein>
<dbReference type="FunFam" id="1.50.10.10:FF:000072">
    <property type="entry name" value="Lanthionine synthetase C family protein, putative"/>
    <property type="match status" value="1"/>
</dbReference>
<dbReference type="PRINTS" id="PR01950">
    <property type="entry name" value="LANCSUPER"/>
</dbReference>
<evidence type="ECO:0000256" key="1">
    <source>
        <dbReference type="PIRSR" id="PIRSR607822-1"/>
    </source>
</evidence>
<dbReference type="Gene3D" id="1.50.10.10">
    <property type="match status" value="1"/>
</dbReference>
<evidence type="ECO:0008006" key="4">
    <source>
        <dbReference type="Google" id="ProtNLM"/>
    </source>
</evidence>
<dbReference type="SMART" id="SM01260">
    <property type="entry name" value="LANC_like"/>
    <property type="match status" value="1"/>
</dbReference>
<dbReference type="OrthoDB" id="10257263at2759"/>
<dbReference type="PANTHER" id="PTHR12736">
    <property type="entry name" value="LANC-LIKE PROTEIN"/>
    <property type="match status" value="1"/>
</dbReference>
<organism evidence="2 3">
    <name type="scientific">Penicilliopsis zonata CBS 506.65</name>
    <dbReference type="NCBI Taxonomy" id="1073090"/>
    <lineage>
        <taxon>Eukaryota</taxon>
        <taxon>Fungi</taxon>
        <taxon>Dikarya</taxon>
        <taxon>Ascomycota</taxon>
        <taxon>Pezizomycotina</taxon>
        <taxon>Eurotiomycetes</taxon>
        <taxon>Eurotiomycetidae</taxon>
        <taxon>Eurotiales</taxon>
        <taxon>Aspergillaceae</taxon>
        <taxon>Penicilliopsis</taxon>
    </lineage>
</organism>
<dbReference type="RefSeq" id="XP_022582019.1">
    <property type="nucleotide sequence ID" value="XM_022729137.1"/>
</dbReference>
<proteinExistence type="predicted"/>
<dbReference type="InterPro" id="IPR012341">
    <property type="entry name" value="6hp_glycosidase-like_sf"/>
</dbReference>
<dbReference type="VEuPathDB" id="FungiDB:ASPZODRAFT_63312"/>
<feature type="binding site" evidence="1">
    <location>
        <position position="361"/>
    </location>
    <ligand>
        <name>Zn(2+)</name>
        <dbReference type="ChEBI" id="CHEBI:29105"/>
    </ligand>
</feature>
<keyword evidence="3" id="KW-1185">Reference proteome</keyword>
<dbReference type="GO" id="GO:0005886">
    <property type="term" value="C:plasma membrane"/>
    <property type="evidence" value="ECO:0007669"/>
    <property type="project" value="TreeGrafter"/>
</dbReference>
<dbReference type="SUPFAM" id="SSF158745">
    <property type="entry name" value="LanC-like"/>
    <property type="match status" value="1"/>
</dbReference>
<keyword evidence="1" id="KW-0862">Zinc</keyword>
<dbReference type="GeneID" id="34615601"/>
<dbReference type="GO" id="GO:0031179">
    <property type="term" value="P:peptide modification"/>
    <property type="evidence" value="ECO:0007669"/>
    <property type="project" value="InterPro"/>
</dbReference>
<reference evidence="3" key="1">
    <citation type="journal article" date="2017" name="Genome Biol.">
        <title>Comparative genomics reveals high biological diversity and specific adaptations in the industrially and medically important fungal genus Aspergillus.</title>
        <authorList>
            <person name="de Vries R.P."/>
            <person name="Riley R."/>
            <person name="Wiebenga A."/>
            <person name="Aguilar-Osorio G."/>
            <person name="Amillis S."/>
            <person name="Uchima C.A."/>
            <person name="Anderluh G."/>
            <person name="Asadollahi M."/>
            <person name="Askin M."/>
            <person name="Barry K."/>
            <person name="Battaglia E."/>
            <person name="Bayram O."/>
            <person name="Benocci T."/>
            <person name="Braus-Stromeyer S.A."/>
            <person name="Caldana C."/>
            <person name="Canovas D."/>
            <person name="Cerqueira G.C."/>
            <person name="Chen F."/>
            <person name="Chen W."/>
            <person name="Choi C."/>
            <person name="Clum A."/>
            <person name="Dos Santos R.A."/>
            <person name="Damasio A.R."/>
            <person name="Diallinas G."/>
            <person name="Emri T."/>
            <person name="Fekete E."/>
            <person name="Flipphi M."/>
            <person name="Freyberg S."/>
            <person name="Gallo A."/>
            <person name="Gournas C."/>
            <person name="Habgood R."/>
            <person name="Hainaut M."/>
            <person name="Harispe M.L."/>
            <person name="Henrissat B."/>
            <person name="Hilden K.S."/>
            <person name="Hope R."/>
            <person name="Hossain A."/>
            <person name="Karabika E."/>
            <person name="Karaffa L."/>
            <person name="Karanyi Z."/>
            <person name="Krasevec N."/>
            <person name="Kuo A."/>
            <person name="Kusch H."/>
            <person name="LaButti K."/>
            <person name="Lagendijk E.L."/>
            <person name="Lapidus A."/>
            <person name="Levasseur A."/>
            <person name="Lindquist E."/>
            <person name="Lipzen A."/>
            <person name="Logrieco A.F."/>
            <person name="MacCabe A."/>
            <person name="Maekelae M.R."/>
            <person name="Malavazi I."/>
            <person name="Melin P."/>
            <person name="Meyer V."/>
            <person name="Mielnichuk N."/>
            <person name="Miskei M."/>
            <person name="Molnar A.P."/>
            <person name="Mule G."/>
            <person name="Ngan C.Y."/>
            <person name="Orejas M."/>
            <person name="Orosz E."/>
            <person name="Ouedraogo J.P."/>
            <person name="Overkamp K.M."/>
            <person name="Park H.-S."/>
            <person name="Perrone G."/>
            <person name="Piumi F."/>
            <person name="Punt P.J."/>
            <person name="Ram A.F."/>
            <person name="Ramon A."/>
            <person name="Rauscher S."/>
            <person name="Record E."/>
            <person name="Riano-Pachon D.M."/>
            <person name="Robert V."/>
            <person name="Roehrig J."/>
            <person name="Ruller R."/>
            <person name="Salamov A."/>
            <person name="Salih N.S."/>
            <person name="Samson R.A."/>
            <person name="Sandor E."/>
            <person name="Sanguinetti M."/>
            <person name="Schuetze T."/>
            <person name="Sepcic K."/>
            <person name="Shelest E."/>
            <person name="Sherlock G."/>
            <person name="Sophianopoulou V."/>
            <person name="Squina F.M."/>
            <person name="Sun H."/>
            <person name="Susca A."/>
            <person name="Todd R.B."/>
            <person name="Tsang A."/>
            <person name="Unkles S.E."/>
            <person name="van de Wiele N."/>
            <person name="van Rossen-Uffink D."/>
            <person name="Oliveira J.V."/>
            <person name="Vesth T.C."/>
            <person name="Visser J."/>
            <person name="Yu J.-H."/>
            <person name="Zhou M."/>
            <person name="Andersen M.R."/>
            <person name="Archer D.B."/>
            <person name="Baker S.E."/>
            <person name="Benoit I."/>
            <person name="Brakhage A.A."/>
            <person name="Braus G.H."/>
            <person name="Fischer R."/>
            <person name="Frisvad J.C."/>
            <person name="Goldman G.H."/>
            <person name="Houbraken J."/>
            <person name="Oakley B."/>
            <person name="Pocsi I."/>
            <person name="Scazzocchio C."/>
            <person name="Seiboth B."/>
            <person name="vanKuyk P.A."/>
            <person name="Wortman J."/>
            <person name="Dyer P.S."/>
            <person name="Grigoriev I.V."/>
        </authorList>
    </citation>
    <scope>NUCLEOTIDE SEQUENCE [LARGE SCALE GENOMIC DNA]</scope>
    <source>
        <strain evidence="3">CBS 506.65</strain>
    </source>
</reference>
<feature type="binding site" evidence="1">
    <location>
        <position position="360"/>
    </location>
    <ligand>
        <name>Zn(2+)</name>
        <dbReference type="ChEBI" id="CHEBI:29105"/>
    </ligand>
</feature>
<keyword evidence="1" id="KW-0479">Metal-binding</keyword>
<evidence type="ECO:0000313" key="3">
    <source>
        <dbReference type="Proteomes" id="UP000184188"/>
    </source>
</evidence>
<dbReference type="EMBL" id="KV878340">
    <property type="protein sequence ID" value="OJJ47509.1"/>
    <property type="molecule type" value="Genomic_DNA"/>
</dbReference>
<dbReference type="Pfam" id="PF05147">
    <property type="entry name" value="LANC_like"/>
    <property type="match status" value="1"/>
</dbReference>
<dbReference type="CDD" id="cd04794">
    <property type="entry name" value="euk_LANCL"/>
    <property type="match status" value="1"/>
</dbReference>
<name>A0A1L9SJU8_9EURO</name>
<dbReference type="Proteomes" id="UP000184188">
    <property type="component" value="Unassembled WGS sequence"/>
</dbReference>
<evidence type="ECO:0000313" key="2">
    <source>
        <dbReference type="EMBL" id="OJJ47509.1"/>
    </source>
</evidence>